<reference evidence="3" key="1">
    <citation type="submission" date="2017-02" db="UniProtKB">
        <authorList>
            <consortium name="WormBaseParasite"/>
        </authorList>
    </citation>
    <scope>IDENTIFICATION</scope>
</reference>
<organism evidence="3">
    <name type="scientific">Haemonchus placei</name>
    <name type="common">Barber's pole worm</name>
    <dbReference type="NCBI Taxonomy" id="6290"/>
    <lineage>
        <taxon>Eukaryota</taxon>
        <taxon>Metazoa</taxon>
        <taxon>Ecdysozoa</taxon>
        <taxon>Nematoda</taxon>
        <taxon>Chromadorea</taxon>
        <taxon>Rhabditida</taxon>
        <taxon>Rhabditina</taxon>
        <taxon>Rhabditomorpha</taxon>
        <taxon>Strongyloidea</taxon>
        <taxon>Trichostrongylidae</taxon>
        <taxon>Haemonchus</taxon>
    </lineage>
</organism>
<reference evidence="1 2" key="2">
    <citation type="submission" date="2018-11" db="EMBL/GenBank/DDBJ databases">
        <authorList>
            <consortium name="Pathogen Informatics"/>
        </authorList>
    </citation>
    <scope>NUCLEOTIDE SEQUENCE [LARGE SCALE GENOMIC DNA]</scope>
    <source>
        <strain evidence="1 2">MHpl1</strain>
    </source>
</reference>
<accession>A0A0N4WGC7</accession>
<sequence length="132" mass="14851">MTRRLIVMMVVNITREDLTVVNQKVEAAVSAFLHSIRRRVVNPPLQSEGIPRICMLKKSDWDRGGVDNDGSIHGEIARIHASRLSTDGTKVEEGGRVSRNGTHSMVAIWLEMAIHDGVFRRSRKNMNANTYI</sequence>
<gene>
    <name evidence="1" type="ORF">HPLM_LOCUS9842</name>
</gene>
<name>A0A0N4WGC7_HAEPC</name>
<evidence type="ECO:0000313" key="1">
    <source>
        <dbReference type="EMBL" id="VDO38509.1"/>
    </source>
</evidence>
<dbReference type="EMBL" id="UZAF01017154">
    <property type="protein sequence ID" value="VDO38509.1"/>
    <property type="molecule type" value="Genomic_DNA"/>
</dbReference>
<proteinExistence type="predicted"/>
<keyword evidence="2" id="KW-1185">Reference proteome</keyword>
<dbReference type="Proteomes" id="UP000268014">
    <property type="component" value="Unassembled WGS sequence"/>
</dbReference>
<dbReference type="WBParaSite" id="HPLM_0000985001-mRNA-1">
    <property type="protein sequence ID" value="HPLM_0000985001-mRNA-1"/>
    <property type="gene ID" value="HPLM_0000985001"/>
</dbReference>
<evidence type="ECO:0000313" key="3">
    <source>
        <dbReference type="WBParaSite" id="HPLM_0000985001-mRNA-1"/>
    </source>
</evidence>
<evidence type="ECO:0000313" key="2">
    <source>
        <dbReference type="Proteomes" id="UP000268014"/>
    </source>
</evidence>
<protein>
    <submittedName>
        <fullName evidence="3">AKAP7_NLS domain-containing protein</fullName>
    </submittedName>
</protein>
<dbReference type="AlphaFoldDB" id="A0A0N4WGC7"/>